<keyword evidence="4" id="KW-0862">Zinc</keyword>
<evidence type="ECO:0000256" key="5">
    <source>
        <dbReference type="ARBA" id="ARBA00023242"/>
    </source>
</evidence>
<dbReference type="PANTHER" id="PTHR46481:SF10">
    <property type="entry name" value="ZINC FINGER BED DOMAIN-CONTAINING PROTEIN 39"/>
    <property type="match status" value="1"/>
</dbReference>
<dbReference type="PANTHER" id="PTHR46481">
    <property type="entry name" value="ZINC FINGER BED DOMAIN-CONTAINING PROTEIN 4"/>
    <property type="match status" value="1"/>
</dbReference>
<organism evidence="6 7">
    <name type="scientific">Ambispora gerdemannii</name>
    <dbReference type="NCBI Taxonomy" id="144530"/>
    <lineage>
        <taxon>Eukaryota</taxon>
        <taxon>Fungi</taxon>
        <taxon>Fungi incertae sedis</taxon>
        <taxon>Mucoromycota</taxon>
        <taxon>Glomeromycotina</taxon>
        <taxon>Glomeromycetes</taxon>
        <taxon>Archaeosporales</taxon>
        <taxon>Ambisporaceae</taxon>
        <taxon>Ambispora</taxon>
    </lineage>
</organism>
<sequence>MPHKYTSYIEILSEKADQWRNFCICISCRNIISCPAALLQKFPNKSDRVRNHLKKCIHFKEKHPDIFEKFFGSIKESALNSKRSRIESSSSSTYSSRSWMSHSTNKSISTLDSFIARPLSKNDKYTFEKLLIHATVSAGWALQWVDNKEVKELFSFINPTLKLPDRRVLGGQILNDESKALQVEMKQKLQNDSVGVTLTFDGWTNKGLDISNEFEQWKEVVEKIEVMIKEINEMKVDLITIVSDNAPSYAAARRRLRLKYIHITFLPCFAHQINLCIGEIFKESEEFKQASIKAIKIALYFKSSNNKYFIGQLRTLQKETYKKYIQIAIGNDTRWNSHYECFRTLIKSKGALRTLGSKFESPYDTSSYRHPNELLYLPVDIASILLDETWWQLLSKLEKVLKPYLLHEFEQLVQFWKNYEDSDLEQKILNRLQTRWQNWE</sequence>
<comment type="subcellular location">
    <subcellularLocation>
        <location evidence="1">Nucleus</location>
    </subcellularLocation>
</comment>
<keyword evidence="2" id="KW-0479">Metal-binding</keyword>
<dbReference type="InterPro" id="IPR012337">
    <property type="entry name" value="RNaseH-like_sf"/>
</dbReference>
<comment type="caution">
    <text evidence="6">The sequence shown here is derived from an EMBL/GenBank/DDBJ whole genome shotgun (WGS) entry which is preliminary data.</text>
</comment>
<proteinExistence type="predicted"/>
<name>A0A9N9G5G9_9GLOM</name>
<dbReference type="AlphaFoldDB" id="A0A9N9G5G9"/>
<keyword evidence="5" id="KW-0539">Nucleus</keyword>
<evidence type="ECO:0000256" key="2">
    <source>
        <dbReference type="ARBA" id="ARBA00022723"/>
    </source>
</evidence>
<keyword evidence="7" id="KW-1185">Reference proteome</keyword>
<evidence type="ECO:0000256" key="1">
    <source>
        <dbReference type="ARBA" id="ARBA00004123"/>
    </source>
</evidence>
<evidence type="ECO:0000313" key="6">
    <source>
        <dbReference type="EMBL" id="CAG8582835.1"/>
    </source>
</evidence>
<dbReference type="InterPro" id="IPR052035">
    <property type="entry name" value="ZnF_BED_domain_contain"/>
</dbReference>
<accession>A0A9N9G5G9</accession>
<dbReference type="EMBL" id="CAJVPL010001680">
    <property type="protein sequence ID" value="CAG8582835.1"/>
    <property type="molecule type" value="Genomic_DNA"/>
</dbReference>
<protein>
    <submittedName>
        <fullName evidence="6">4007_t:CDS:1</fullName>
    </submittedName>
</protein>
<evidence type="ECO:0000256" key="4">
    <source>
        <dbReference type="ARBA" id="ARBA00022833"/>
    </source>
</evidence>
<keyword evidence="3" id="KW-0863">Zinc-finger</keyword>
<dbReference type="SUPFAM" id="SSF53098">
    <property type="entry name" value="Ribonuclease H-like"/>
    <property type="match status" value="1"/>
</dbReference>
<evidence type="ECO:0000313" key="7">
    <source>
        <dbReference type="Proteomes" id="UP000789831"/>
    </source>
</evidence>
<reference evidence="6" key="1">
    <citation type="submission" date="2021-06" db="EMBL/GenBank/DDBJ databases">
        <authorList>
            <person name="Kallberg Y."/>
            <person name="Tangrot J."/>
            <person name="Rosling A."/>
        </authorList>
    </citation>
    <scope>NUCLEOTIDE SEQUENCE</scope>
    <source>
        <strain evidence="6">MT106</strain>
    </source>
</reference>
<dbReference type="OrthoDB" id="2445699at2759"/>
<dbReference type="GO" id="GO:0008270">
    <property type="term" value="F:zinc ion binding"/>
    <property type="evidence" value="ECO:0007669"/>
    <property type="project" value="UniProtKB-KW"/>
</dbReference>
<dbReference type="Proteomes" id="UP000789831">
    <property type="component" value="Unassembled WGS sequence"/>
</dbReference>
<dbReference type="GO" id="GO:0005634">
    <property type="term" value="C:nucleus"/>
    <property type="evidence" value="ECO:0007669"/>
    <property type="project" value="UniProtKB-SubCell"/>
</dbReference>
<evidence type="ECO:0000256" key="3">
    <source>
        <dbReference type="ARBA" id="ARBA00022771"/>
    </source>
</evidence>
<gene>
    <name evidence="6" type="ORF">AGERDE_LOCUS8211</name>
</gene>